<proteinExistence type="predicted"/>
<dbReference type="InterPro" id="IPR050204">
    <property type="entry name" value="AraC_XylS_family_regulators"/>
</dbReference>
<organism evidence="6 7">
    <name type="scientific">Virgisporangium aliadipatigenens</name>
    <dbReference type="NCBI Taxonomy" id="741659"/>
    <lineage>
        <taxon>Bacteria</taxon>
        <taxon>Bacillati</taxon>
        <taxon>Actinomycetota</taxon>
        <taxon>Actinomycetes</taxon>
        <taxon>Micromonosporales</taxon>
        <taxon>Micromonosporaceae</taxon>
        <taxon>Virgisporangium</taxon>
    </lineage>
</organism>
<dbReference type="Pfam" id="PF12833">
    <property type="entry name" value="HTH_18"/>
    <property type="match status" value="1"/>
</dbReference>
<dbReference type="RefSeq" id="WP_239152982.1">
    <property type="nucleotide sequence ID" value="NZ_BOPF01000010.1"/>
</dbReference>
<dbReference type="SMART" id="SM00342">
    <property type="entry name" value="HTH_ARAC"/>
    <property type="match status" value="1"/>
</dbReference>
<feature type="domain" description="HTH araC/xylS-type" evidence="5">
    <location>
        <begin position="149"/>
        <end position="248"/>
    </location>
</feature>
<evidence type="ECO:0000256" key="4">
    <source>
        <dbReference type="SAM" id="MobiDB-lite"/>
    </source>
</evidence>
<evidence type="ECO:0000313" key="7">
    <source>
        <dbReference type="Proteomes" id="UP000619260"/>
    </source>
</evidence>
<dbReference type="InterPro" id="IPR009057">
    <property type="entry name" value="Homeodomain-like_sf"/>
</dbReference>
<feature type="region of interest" description="Disordered" evidence="4">
    <location>
        <begin position="245"/>
        <end position="272"/>
    </location>
</feature>
<evidence type="ECO:0000313" key="6">
    <source>
        <dbReference type="EMBL" id="GIJ46323.1"/>
    </source>
</evidence>
<dbReference type="InterPro" id="IPR018060">
    <property type="entry name" value="HTH_AraC"/>
</dbReference>
<dbReference type="Proteomes" id="UP000619260">
    <property type="component" value="Unassembled WGS sequence"/>
</dbReference>
<dbReference type="AlphaFoldDB" id="A0A8J3YLI5"/>
<name>A0A8J3YLI5_9ACTN</name>
<accession>A0A8J3YLI5</accession>
<dbReference type="SUPFAM" id="SSF46689">
    <property type="entry name" value="Homeodomain-like"/>
    <property type="match status" value="1"/>
</dbReference>
<dbReference type="GO" id="GO:0003700">
    <property type="term" value="F:DNA-binding transcription factor activity"/>
    <property type="evidence" value="ECO:0007669"/>
    <property type="project" value="InterPro"/>
</dbReference>
<evidence type="ECO:0000256" key="2">
    <source>
        <dbReference type="ARBA" id="ARBA00023125"/>
    </source>
</evidence>
<keyword evidence="3" id="KW-0804">Transcription</keyword>
<keyword evidence="2" id="KW-0238">DNA-binding</keyword>
<sequence>MAAVELRPGAALAPFVARMGRYRGDHPPGRELSLPTGAVQLTVNLAEDALSRWGAAPMRVGGAGFVGPSGGPAVIDPAQQRDTVWVLFRAGGAAAFLPGGAHELRDGLVDLADVWGRDGATLRERLLSAADPVRALERVLTGRLLRGPDPALVAAARALHDGASVAATADRLGWTTRHLGRRFAAGIGLAPKRFGRVRRFQRLLRAVTAGGAPDWARLAVECGYYDQAHLVNEFRDLSGLTPGAYRPRDPAARNHVPLSPIPPEGSGRSSEA</sequence>
<dbReference type="Gene3D" id="1.10.10.60">
    <property type="entry name" value="Homeodomain-like"/>
    <property type="match status" value="1"/>
</dbReference>
<dbReference type="InterPro" id="IPR046532">
    <property type="entry name" value="DUF6597"/>
</dbReference>
<evidence type="ECO:0000259" key="5">
    <source>
        <dbReference type="PROSITE" id="PS01124"/>
    </source>
</evidence>
<dbReference type="EMBL" id="BOPF01000010">
    <property type="protein sequence ID" value="GIJ46323.1"/>
    <property type="molecule type" value="Genomic_DNA"/>
</dbReference>
<dbReference type="PANTHER" id="PTHR46796:SF15">
    <property type="entry name" value="BLL1074 PROTEIN"/>
    <property type="match status" value="1"/>
</dbReference>
<protein>
    <submittedName>
        <fullName evidence="6">AraC family transcriptional regulator</fullName>
    </submittedName>
</protein>
<keyword evidence="7" id="KW-1185">Reference proteome</keyword>
<dbReference type="PROSITE" id="PS01124">
    <property type="entry name" value="HTH_ARAC_FAMILY_2"/>
    <property type="match status" value="1"/>
</dbReference>
<dbReference type="PANTHER" id="PTHR46796">
    <property type="entry name" value="HTH-TYPE TRANSCRIPTIONAL ACTIVATOR RHAS-RELATED"/>
    <property type="match status" value="1"/>
</dbReference>
<dbReference type="Pfam" id="PF20240">
    <property type="entry name" value="DUF6597"/>
    <property type="match status" value="1"/>
</dbReference>
<gene>
    <name evidence="6" type="ORF">Val02_32090</name>
</gene>
<reference evidence="6" key="1">
    <citation type="submission" date="2021-01" db="EMBL/GenBank/DDBJ databases">
        <title>Whole genome shotgun sequence of Virgisporangium aliadipatigenens NBRC 105644.</title>
        <authorList>
            <person name="Komaki H."/>
            <person name="Tamura T."/>
        </authorList>
    </citation>
    <scope>NUCLEOTIDE SEQUENCE</scope>
    <source>
        <strain evidence="6">NBRC 105644</strain>
    </source>
</reference>
<comment type="caution">
    <text evidence="6">The sequence shown here is derived from an EMBL/GenBank/DDBJ whole genome shotgun (WGS) entry which is preliminary data.</text>
</comment>
<keyword evidence="1" id="KW-0805">Transcription regulation</keyword>
<evidence type="ECO:0000256" key="3">
    <source>
        <dbReference type="ARBA" id="ARBA00023163"/>
    </source>
</evidence>
<evidence type="ECO:0000256" key="1">
    <source>
        <dbReference type="ARBA" id="ARBA00023015"/>
    </source>
</evidence>
<dbReference type="GO" id="GO:0043565">
    <property type="term" value="F:sequence-specific DNA binding"/>
    <property type="evidence" value="ECO:0007669"/>
    <property type="project" value="InterPro"/>
</dbReference>